<protein>
    <submittedName>
        <fullName evidence="1">Cell wall-binding protein</fullName>
    </submittedName>
</protein>
<evidence type="ECO:0000313" key="2">
    <source>
        <dbReference type="Proteomes" id="UP000460298"/>
    </source>
</evidence>
<dbReference type="AlphaFoldDB" id="A0A833GUR6"/>
<proteinExistence type="predicted"/>
<name>A0A833GUR6_9LEPT</name>
<reference evidence="1 2" key="1">
    <citation type="submission" date="2019-10" db="EMBL/GenBank/DDBJ databases">
        <title>Extracellular Electron Transfer in a Candidatus Methanoperedens spp. Enrichment Culture.</title>
        <authorList>
            <person name="Berger S."/>
            <person name="Rangel Shaw D."/>
            <person name="Berben T."/>
            <person name="In 'T Zandt M."/>
            <person name="Frank J."/>
            <person name="Reimann J."/>
            <person name="Jetten M.S.M."/>
            <person name="Welte C.U."/>
        </authorList>
    </citation>
    <scope>NUCLEOTIDE SEQUENCE [LARGE SCALE GENOMIC DNA]</scope>
    <source>
        <strain evidence="1">SB12</strain>
    </source>
</reference>
<comment type="caution">
    <text evidence="1">The sequence shown here is derived from an EMBL/GenBank/DDBJ whole genome shotgun (WGS) entry which is preliminary data.</text>
</comment>
<organism evidence="1 2">
    <name type="scientific">Leptonema illini</name>
    <dbReference type="NCBI Taxonomy" id="183"/>
    <lineage>
        <taxon>Bacteria</taxon>
        <taxon>Pseudomonadati</taxon>
        <taxon>Spirochaetota</taxon>
        <taxon>Spirochaetia</taxon>
        <taxon>Leptospirales</taxon>
        <taxon>Leptospiraceae</taxon>
        <taxon>Leptonema</taxon>
    </lineage>
</organism>
<evidence type="ECO:0000313" key="1">
    <source>
        <dbReference type="EMBL" id="KAB2926852.1"/>
    </source>
</evidence>
<dbReference type="EMBL" id="WBUI01000096">
    <property type="protein sequence ID" value="KAB2926852.1"/>
    <property type="molecule type" value="Genomic_DNA"/>
</dbReference>
<accession>A0A833GUR6</accession>
<dbReference type="Proteomes" id="UP000460298">
    <property type="component" value="Unassembled WGS sequence"/>
</dbReference>
<gene>
    <name evidence="1" type="ORF">F9K24_22930</name>
</gene>
<sequence length="81" mass="9036">MKSSGASEETIARTLHAKRRALGVEYKGLTPQDLLKKIYARNLEKYGDELGPSIEWLRARGKSWSEIIESACRPGGADLNF</sequence>